<evidence type="ECO:0000313" key="2">
    <source>
        <dbReference type="Proteomes" id="UP001056120"/>
    </source>
</evidence>
<protein>
    <submittedName>
        <fullName evidence="1">Uncharacterized protein</fullName>
    </submittedName>
</protein>
<gene>
    <name evidence="1" type="ORF">L1987_54407</name>
</gene>
<reference evidence="1 2" key="2">
    <citation type="journal article" date="2022" name="Mol. Ecol. Resour.">
        <title>The genomes of chicory, endive, great burdock and yacon provide insights into Asteraceae paleo-polyploidization history and plant inulin production.</title>
        <authorList>
            <person name="Fan W."/>
            <person name="Wang S."/>
            <person name="Wang H."/>
            <person name="Wang A."/>
            <person name="Jiang F."/>
            <person name="Liu H."/>
            <person name="Zhao H."/>
            <person name="Xu D."/>
            <person name="Zhang Y."/>
        </authorList>
    </citation>
    <scope>NUCLEOTIDE SEQUENCE [LARGE SCALE GENOMIC DNA]</scope>
    <source>
        <strain evidence="2">cv. Yunnan</strain>
        <tissue evidence="1">Leaves</tissue>
    </source>
</reference>
<reference evidence="2" key="1">
    <citation type="journal article" date="2022" name="Mol. Ecol. Resour.">
        <title>The genomes of chicory, endive, great burdock and yacon provide insights into Asteraceae palaeo-polyploidization history and plant inulin production.</title>
        <authorList>
            <person name="Fan W."/>
            <person name="Wang S."/>
            <person name="Wang H."/>
            <person name="Wang A."/>
            <person name="Jiang F."/>
            <person name="Liu H."/>
            <person name="Zhao H."/>
            <person name="Xu D."/>
            <person name="Zhang Y."/>
        </authorList>
    </citation>
    <scope>NUCLEOTIDE SEQUENCE [LARGE SCALE GENOMIC DNA]</scope>
    <source>
        <strain evidence="2">cv. Yunnan</strain>
    </source>
</reference>
<dbReference type="Proteomes" id="UP001056120">
    <property type="component" value="Linkage Group LG18"/>
</dbReference>
<proteinExistence type="predicted"/>
<accession>A0ACB9E6X9</accession>
<keyword evidence="2" id="KW-1185">Reference proteome</keyword>
<evidence type="ECO:0000313" key="1">
    <source>
        <dbReference type="EMBL" id="KAI3754620.1"/>
    </source>
</evidence>
<organism evidence="1 2">
    <name type="scientific">Smallanthus sonchifolius</name>
    <dbReference type="NCBI Taxonomy" id="185202"/>
    <lineage>
        <taxon>Eukaryota</taxon>
        <taxon>Viridiplantae</taxon>
        <taxon>Streptophyta</taxon>
        <taxon>Embryophyta</taxon>
        <taxon>Tracheophyta</taxon>
        <taxon>Spermatophyta</taxon>
        <taxon>Magnoliopsida</taxon>
        <taxon>eudicotyledons</taxon>
        <taxon>Gunneridae</taxon>
        <taxon>Pentapetalae</taxon>
        <taxon>asterids</taxon>
        <taxon>campanulids</taxon>
        <taxon>Asterales</taxon>
        <taxon>Asteraceae</taxon>
        <taxon>Asteroideae</taxon>
        <taxon>Heliantheae alliance</taxon>
        <taxon>Millerieae</taxon>
        <taxon>Smallanthus</taxon>
    </lineage>
</organism>
<sequence length="125" mass="14493">MLQISSLKHLIHLDSMLLKRSRGREGLPDKLWDMAEMKFVADQNACAFTLDPQEEFEYFRSMVVGLTLFPINFAILENPIIYRTHIQDFWSTATIHPNDNEEECIIGTVQAKRVRISEAVIRTIL</sequence>
<comment type="caution">
    <text evidence="1">The sequence shown here is derived from an EMBL/GenBank/DDBJ whole genome shotgun (WGS) entry which is preliminary data.</text>
</comment>
<dbReference type="EMBL" id="CM042035">
    <property type="protein sequence ID" value="KAI3754620.1"/>
    <property type="molecule type" value="Genomic_DNA"/>
</dbReference>
<name>A0ACB9E6X9_9ASTR</name>